<evidence type="ECO:0000313" key="3">
    <source>
        <dbReference type="Proteomes" id="UP001596395"/>
    </source>
</evidence>
<dbReference type="InterPro" id="IPR006311">
    <property type="entry name" value="TAT_signal"/>
</dbReference>
<sequence>MPSDSAVSSIPELSRRRVLVGVGGAVGLGTLGSIAVGATAPTALPDVLTDEATKHYPTPPEVTDHWRPTVTEAHARDVVETFETTHERADERWARIDEDRFGSGGSGWLEDARSELDAGNYHEALFAATYGLQFAAIDLGKARAKQGDADIPALAERAIDVRERATAVVDALAPYRVDDPGTDLAWYRRIEQEAVGGAWRATWSTVEETANGVDDDDGPRRTQFDPGGVGDLTEGVVLGDVAVSNAERFHDHLIERLSEDATAYESHLDFVVEDFRSVLADAPDRETVLERHDVRSTDDYGPDEFAHSRLARWCYDAPYVNPWTNEIDTDAKALIAVALAQGVVDHRAHQFAIDKLVVDESTEGFDSGHVLAEKRRARNTYQNVIGDDPDPLLTRQAARAIEDLQVATVDLDHTDGDWTPWKERLDAYLYALLGRAKLHHHPDVYQQFVNWP</sequence>
<organism evidence="2 3">
    <name type="scientific">Halorubellus litoreus</name>
    <dbReference type="NCBI Taxonomy" id="755308"/>
    <lineage>
        <taxon>Archaea</taxon>
        <taxon>Methanobacteriati</taxon>
        <taxon>Methanobacteriota</taxon>
        <taxon>Stenosarchaea group</taxon>
        <taxon>Halobacteria</taxon>
        <taxon>Halobacteriales</taxon>
        <taxon>Halorubellaceae</taxon>
        <taxon>Halorubellus</taxon>
    </lineage>
</organism>
<evidence type="ECO:0000256" key="1">
    <source>
        <dbReference type="SAM" id="MobiDB-lite"/>
    </source>
</evidence>
<gene>
    <name evidence="2" type="ORF">ACFQGB_10510</name>
</gene>
<evidence type="ECO:0008006" key="4">
    <source>
        <dbReference type="Google" id="ProtNLM"/>
    </source>
</evidence>
<reference evidence="2 3" key="1">
    <citation type="journal article" date="2019" name="Int. J. Syst. Evol. Microbiol.">
        <title>The Global Catalogue of Microorganisms (GCM) 10K type strain sequencing project: providing services to taxonomists for standard genome sequencing and annotation.</title>
        <authorList>
            <consortium name="The Broad Institute Genomics Platform"/>
            <consortium name="The Broad Institute Genome Sequencing Center for Infectious Disease"/>
            <person name="Wu L."/>
            <person name="Ma J."/>
        </authorList>
    </citation>
    <scope>NUCLEOTIDE SEQUENCE [LARGE SCALE GENOMIC DNA]</scope>
    <source>
        <strain evidence="2 3">GX26</strain>
    </source>
</reference>
<dbReference type="RefSeq" id="WP_336350256.1">
    <property type="nucleotide sequence ID" value="NZ_JAZAQL010000002.1"/>
</dbReference>
<dbReference type="EMBL" id="JBHSXN010000002">
    <property type="protein sequence ID" value="MFC6953295.1"/>
    <property type="molecule type" value="Genomic_DNA"/>
</dbReference>
<evidence type="ECO:0000313" key="2">
    <source>
        <dbReference type="EMBL" id="MFC6953295.1"/>
    </source>
</evidence>
<feature type="region of interest" description="Disordered" evidence="1">
    <location>
        <begin position="210"/>
        <end position="229"/>
    </location>
</feature>
<accession>A0ABD5VD24</accession>
<dbReference type="PROSITE" id="PS51318">
    <property type="entry name" value="TAT"/>
    <property type="match status" value="1"/>
</dbReference>
<proteinExistence type="predicted"/>
<name>A0ABD5VD24_9EURY</name>
<dbReference type="AlphaFoldDB" id="A0ABD5VD24"/>
<keyword evidence="3" id="KW-1185">Reference proteome</keyword>
<dbReference type="Proteomes" id="UP001596395">
    <property type="component" value="Unassembled WGS sequence"/>
</dbReference>
<comment type="caution">
    <text evidence="2">The sequence shown here is derived from an EMBL/GenBank/DDBJ whole genome shotgun (WGS) entry which is preliminary data.</text>
</comment>
<protein>
    <recommendedName>
        <fullName evidence="4">Tat (Twin-arginine translocation) pathway signal sequence</fullName>
    </recommendedName>
</protein>